<evidence type="ECO:0000313" key="15">
    <source>
        <dbReference type="Proteomes" id="UP000231098"/>
    </source>
</evidence>
<keyword evidence="12" id="KW-0812">Transmembrane</keyword>
<evidence type="ECO:0000256" key="8">
    <source>
        <dbReference type="ARBA" id="ARBA00022777"/>
    </source>
</evidence>
<dbReference type="InterPro" id="IPR004358">
    <property type="entry name" value="Sig_transdc_His_kin-like_C"/>
</dbReference>
<protein>
    <recommendedName>
        <fullName evidence="3">histidine kinase</fullName>
        <ecNumber evidence="3">2.7.13.3</ecNumber>
    </recommendedName>
</protein>
<dbReference type="FunFam" id="3.30.565.10:FF:000023">
    <property type="entry name" value="PAS domain-containing sensor histidine kinase"/>
    <property type="match status" value="1"/>
</dbReference>
<evidence type="ECO:0000256" key="3">
    <source>
        <dbReference type="ARBA" id="ARBA00012438"/>
    </source>
</evidence>
<reference evidence="15" key="1">
    <citation type="submission" date="2017-09" db="EMBL/GenBank/DDBJ databases">
        <title>Depth-based differentiation of microbial function through sediment-hosted aquifers and enrichment of novel symbionts in the deep terrestrial subsurface.</title>
        <authorList>
            <person name="Probst A.J."/>
            <person name="Ladd B."/>
            <person name="Jarett J.K."/>
            <person name="Geller-Mcgrath D.E."/>
            <person name="Sieber C.M.K."/>
            <person name="Emerson J.B."/>
            <person name="Anantharaman K."/>
            <person name="Thomas B.C."/>
            <person name="Malmstrom R."/>
            <person name="Stieglmeier M."/>
            <person name="Klingl A."/>
            <person name="Woyke T."/>
            <person name="Ryan C.M."/>
            <person name="Banfield J.F."/>
        </authorList>
    </citation>
    <scope>NUCLEOTIDE SEQUENCE [LARGE SCALE GENOMIC DNA]</scope>
</reference>
<dbReference type="InterPro" id="IPR036097">
    <property type="entry name" value="HisK_dim/P_sf"/>
</dbReference>
<dbReference type="EMBL" id="PEYV01000026">
    <property type="protein sequence ID" value="PIS21695.1"/>
    <property type="molecule type" value="Genomic_DNA"/>
</dbReference>
<evidence type="ECO:0000256" key="12">
    <source>
        <dbReference type="SAM" id="Phobius"/>
    </source>
</evidence>
<dbReference type="PANTHER" id="PTHR45453:SF1">
    <property type="entry name" value="PHOSPHATE REGULON SENSOR PROTEIN PHOR"/>
    <property type="match status" value="1"/>
</dbReference>
<dbReference type="InterPro" id="IPR050351">
    <property type="entry name" value="BphY/WalK/GraS-like"/>
</dbReference>
<dbReference type="Proteomes" id="UP000231098">
    <property type="component" value="Unassembled WGS sequence"/>
</dbReference>
<dbReference type="EC" id="2.7.13.3" evidence="3"/>
<evidence type="ECO:0000313" key="14">
    <source>
        <dbReference type="EMBL" id="PIS21695.1"/>
    </source>
</evidence>
<keyword evidence="11 12" id="KW-0472">Membrane</keyword>
<sequence length="342" mass="38766">MFKSARIKLTLWYLLIIMAISVSFSFVIYKFLSNEINRYARAQRVKIERRLLEGNFFPPGVHFQVPVAEIKIVDPELIDEARRRVITTLALINGGIFVISGGFGYLLAGRTLKPIKEMVDEQNRFITDASHELRTPLTSLKIGMEVALRDKKLRLKEAKELISGSIDEVNKLKSLTDELLQIAQYQKPNGNIKLQKFDPEEIISLAIKEIKPLAKEKNILIRKETEKTTCLADKESLRQLMVILLDNAIKYSPKDTTVIATSKKSKEGVVIMVSDQGYGIEEKDLKSIFNRFFRGRSENRPQGFGLGLSIAKRIVEINHGSIQVESEKNKGTTFNIMLPNAS</sequence>
<proteinExistence type="predicted"/>
<feature type="transmembrane region" description="Helical" evidence="12">
    <location>
        <begin position="12"/>
        <end position="32"/>
    </location>
</feature>
<dbReference type="PANTHER" id="PTHR45453">
    <property type="entry name" value="PHOSPHATE REGULON SENSOR PROTEIN PHOR"/>
    <property type="match status" value="1"/>
</dbReference>
<dbReference type="CDD" id="cd00082">
    <property type="entry name" value="HisKA"/>
    <property type="match status" value="1"/>
</dbReference>
<keyword evidence="6" id="KW-0808">Transferase</keyword>
<dbReference type="SMART" id="SM00388">
    <property type="entry name" value="HisKA"/>
    <property type="match status" value="1"/>
</dbReference>
<dbReference type="PRINTS" id="PR00344">
    <property type="entry name" value="BCTRLSENSOR"/>
</dbReference>
<comment type="caution">
    <text evidence="14">The sequence shown here is derived from an EMBL/GenBank/DDBJ whole genome shotgun (WGS) entry which is preliminary data.</text>
</comment>
<evidence type="ECO:0000256" key="6">
    <source>
        <dbReference type="ARBA" id="ARBA00022679"/>
    </source>
</evidence>
<comment type="subcellular location">
    <subcellularLocation>
        <location evidence="2">Cell membrane</location>
    </subcellularLocation>
</comment>
<dbReference type="PROSITE" id="PS50109">
    <property type="entry name" value="HIS_KIN"/>
    <property type="match status" value="1"/>
</dbReference>
<feature type="transmembrane region" description="Helical" evidence="12">
    <location>
        <begin position="85"/>
        <end position="108"/>
    </location>
</feature>
<dbReference type="GO" id="GO:0000155">
    <property type="term" value="F:phosphorelay sensor kinase activity"/>
    <property type="evidence" value="ECO:0007669"/>
    <property type="project" value="InterPro"/>
</dbReference>
<keyword evidence="10" id="KW-0902">Two-component regulatory system</keyword>
<keyword evidence="4" id="KW-1003">Cell membrane</keyword>
<keyword evidence="5" id="KW-0597">Phosphoprotein</keyword>
<dbReference type="Gene3D" id="1.10.287.130">
    <property type="match status" value="1"/>
</dbReference>
<evidence type="ECO:0000256" key="11">
    <source>
        <dbReference type="ARBA" id="ARBA00023136"/>
    </source>
</evidence>
<dbReference type="Pfam" id="PF00512">
    <property type="entry name" value="HisKA"/>
    <property type="match status" value="1"/>
</dbReference>
<name>A0A2H0XA30_UNCKA</name>
<evidence type="ECO:0000256" key="1">
    <source>
        <dbReference type="ARBA" id="ARBA00000085"/>
    </source>
</evidence>
<evidence type="ECO:0000256" key="10">
    <source>
        <dbReference type="ARBA" id="ARBA00023012"/>
    </source>
</evidence>
<evidence type="ECO:0000256" key="2">
    <source>
        <dbReference type="ARBA" id="ARBA00004236"/>
    </source>
</evidence>
<dbReference type="SMART" id="SM00387">
    <property type="entry name" value="HATPase_c"/>
    <property type="match status" value="1"/>
</dbReference>
<organism evidence="14 15">
    <name type="scientific">candidate division WWE3 bacterium CG08_land_8_20_14_0_20_41_15</name>
    <dbReference type="NCBI Taxonomy" id="1975086"/>
    <lineage>
        <taxon>Bacteria</taxon>
        <taxon>Katanobacteria</taxon>
    </lineage>
</organism>
<evidence type="ECO:0000256" key="7">
    <source>
        <dbReference type="ARBA" id="ARBA00022741"/>
    </source>
</evidence>
<dbReference type="InterPro" id="IPR036890">
    <property type="entry name" value="HATPase_C_sf"/>
</dbReference>
<dbReference type="SUPFAM" id="SSF55874">
    <property type="entry name" value="ATPase domain of HSP90 chaperone/DNA topoisomerase II/histidine kinase"/>
    <property type="match status" value="1"/>
</dbReference>
<keyword evidence="12" id="KW-1133">Transmembrane helix</keyword>
<comment type="catalytic activity">
    <reaction evidence="1">
        <text>ATP + protein L-histidine = ADP + protein N-phospho-L-histidine.</text>
        <dbReference type="EC" id="2.7.13.3"/>
    </reaction>
</comment>
<dbReference type="Pfam" id="PF02518">
    <property type="entry name" value="HATPase_c"/>
    <property type="match status" value="1"/>
</dbReference>
<dbReference type="GO" id="GO:0005524">
    <property type="term" value="F:ATP binding"/>
    <property type="evidence" value="ECO:0007669"/>
    <property type="project" value="UniProtKB-KW"/>
</dbReference>
<dbReference type="SUPFAM" id="SSF47384">
    <property type="entry name" value="Homodimeric domain of signal transducing histidine kinase"/>
    <property type="match status" value="1"/>
</dbReference>
<dbReference type="GO" id="GO:0016036">
    <property type="term" value="P:cellular response to phosphate starvation"/>
    <property type="evidence" value="ECO:0007669"/>
    <property type="project" value="TreeGrafter"/>
</dbReference>
<accession>A0A2H0XA30</accession>
<dbReference type="InterPro" id="IPR003594">
    <property type="entry name" value="HATPase_dom"/>
</dbReference>
<keyword evidence="9" id="KW-0067">ATP-binding</keyword>
<evidence type="ECO:0000256" key="4">
    <source>
        <dbReference type="ARBA" id="ARBA00022475"/>
    </source>
</evidence>
<gene>
    <name evidence="14" type="ORF">COT51_01340</name>
</gene>
<keyword evidence="7" id="KW-0547">Nucleotide-binding</keyword>
<evidence type="ECO:0000256" key="5">
    <source>
        <dbReference type="ARBA" id="ARBA00022553"/>
    </source>
</evidence>
<dbReference type="AlphaFoldDB" id="A0A2H0XA30"/>
<dbReference type="GO" id="GO:0005886">
    <property type="term" value="C:plasma membrane"/>
    <property type="evidence" value="ECO:0007669"/>
    <property type="project" value="UniProtKB-SubCell"/>
</dbReference>
<dbReference type="InterPro" id="IPR005467">
    <property type="entry name" value="His_kinase_dom"/>
</dbReference>
<keyword evidence="8" id="KW-0418">Kinase</keyword>
<dbReference type="GO" id="GO:0004721">
    <property type="term" value="F:phosphoprotein phosphatase activity"/>
    <property type="evidence" value="ECO:0007669"/>
    <property type="project" value="TreeGrafter"/>
</dbReference>
<dbReference type="CDD" id="cd00075">
    <property type="entry name" value="HATPase"/>
    <property type="match status" value="1"/>
</dbReference>
<dbReference type="InterPro" id="IPR003661">
    <property type="entry name" value="HisK_dim/P_dom"/>
</dbReference>
<dbReference type="Gene3D" id="3.30.565.10">
    <property type="entry name" value="Histidine kinase-like ATPase, C-terminal domain"/>
    <property type="match status" value="1"/>
</dbReference>
<feature type="domain" description="Histidine kinase" evidence="13">
    <location>
        <begin position="128"/>
        <end position="342"/>
    </location>
</feature>
<evidence type="ECO:0000259" key="13">
    <source>
        <dbReference type="PROSITE" id="PS50109"/>
    </source>
</evidence>
<evidence type="ECO:0000256" key="9">
    <source>
        <dbReference type="ARBA" id="ARBA00022840"/>
    </source>
</evidence>